<comment type="caution">
    <text evidence="1">The sequence shown here is derived from an EMBL/GenBank/DDBJ whole genome shotgun (WGS) entry which is preliminary data.</text>
</comment>
<dbReference type="EMBL" id="JAXCLW010000002">
    <property type="protein sequence ID" value="MDY0882989.1"/>
    <property type="molecule type" value="Genomic_DNA"/>
</dbReference>
<name>A0ABU5E9S3_9PROT</name>
<evidence type="ECO:0000313" key="2">
    <source>
        <dbReference type="Proteomes" id="UP001279642"/>
    </source>
</evidence>
<organism evidence="1 2">
    <name type="scientific">Dongia soli</name>
    <dbReference type="NCBI Taxonomy" id="600628"/>
    <lineage>
        <taxon>Bacteria</taxon>
        <taxon>Pseudomonadati</taxon>
        <taxon>Pseudomonadota</taxon>
        <taxon>Alphaproteobacteria</taxon>
        <taxon>Rhodospirillales</taxon>
        <taxon>Dongiaceae</taxon>
        <taxon>Dongia</taxon>
    </lineage>
</organism>
<keyword evidence="2" id="KW-1185">Reference proteome</keyword>
<gene>
    <name evidence="1" type="ORF">SMD27_09045</name>
</gene>
<dbReference type="RefSeq" id="WP_320508045.1">
    <property type="nucleotide sequence ID" value="NZ_JAXCLW010000002.1"/>
</dbReference>
<protein>
    <submittedName>
        <fullName evidence="1">Uncharacterized protein</fullName>
    </submittedName>
</protein>
<reference evidence="1 2" key="1">
    <citation type="journal article" date="2016" name="Antonie Van Leeuwenhoek">
        <title>Dongia soli sp. nov., isolated from soil from Dokdo, Korea.</title>
        <authorList>
            <person name="Kim D.U."/>
            <person name="Lee H."/>
            <person name="Kim H."/>
            <person name="Kim S.G."/>
            <person name="Ka J.O."/>
        </authorList>
    </citation>
    <scope>NUCLEOTIDE SEQUENCE [LARGE SCALE GENOMIC DNA]</scope>
    <source>
        <strain evidence="1 2">D78</strain>
    </source>
</reference>
<accession>A0ABU5E9S3</accession>
<evidence type="ECO:0000313" key="1">
    <source>
        <dbReference type="EMBL" id="MDY0882989.1"/>
    </source>
</evidence>
<proteinExistence type="predicted"/>
<dbReference type="Proteomes" id="UP001279642">
    <property type="component" value="Unassembled WGS sequence"/>
</dbReference>
<sequence>MLMAIDTAKQNSRELQEFFEAARIAKACVTGWPNSVKVPLIRT</sequence>